<dbReference type="PANTHER" id="PTHR15415:SF7">
    <property type="entry name" value="MICOS COMPLEX SUBUNIT MIC60"/>
    <property type="match status" value="1"/>
</dbReference>
<dbReference type="EMBL" id="VJMJ01000112">
    <property type="protein sequence ID" value="KAF0734477.1"/>
    <property type="molecule type" value="Genomic_DNA"/>
</dbReference>
<evidence type="ECO:0000256" key="6">
    <source>
        <dbReference type="ARBA" id="ARBA00023128"/>
    </source>
</evidence>
<evidence type="ECO:0000256" key="9">
    <source>
        <dbReference type="SAM" id="MobiDB-lite"/>
    </source>
</evidence>
<dbReference type="Pfam" id="PF09731">
    <property type="entry name" value="Mitofilin"/>
    <property type="match status" value="1"/>
</dbReference>
<dbReference type="GO" id="GO:0061617">
    <property type="term" value="C:MICOS complex"/>
    <property type="evidence" value="ECO:0007669"/>
    <property type="project" value="TreeGrafter"/>
</dbReference>
<evidence type="ECO:0000256" key="8">
    <source>
        <dbReference type="SAM" id="Coils"/>
    </source>
</evidence>
<dbReference type="VEuPathDB" id="FungiDB:AeMF1_000524"/>
<dbReference type="GO" id="GO:0042407">
    <property type="term" value="P:cristae formation"/>
    <property type="evidence" value="ECO:0007669"/>
    <property type="project" value="TreeGrafter"/>
</dbReference>
<reference evidence="11 12" key="1">
    <citation type="submission" date="2019-07" db="EMBL/GenBank/DDBJ databases">
        <title>Genomics analysis of Aphanomyces spp. identifies a new class of oomycete effector associated with host adaptation.</title>
        <authorList>
            <person name="Gaulin E."/>
        </authorList>
    </citation>
    <scope>NUCLEOTIDE SEQUENCE [LARGE SCALE GENOMIC DNA]</scope>
    <source>
        <strain evidence="11 12">ATCC 201684</strain>
    </source>
</reference>
<proteinExistence type="inferred from homology"/>
<comment type="subcellular location">
    <subcellularLocation>
        <location evidence="1">Mitochondrion inner membrane</location>
    </subcellularLocation>
</comment>
<feature type="region of interest" description="Disordered" evidence="9">
    <location>
        <begin position="1"/>
        <end position="59"/>
    </location>
</feature>
<sequence>MWRQISAKNSRQALRRYATNSGPTKGAPAAAKPATPTQADLKSLKPESTPLSKKTPEKRGGGGGVYALLFAAVGTTGGLGYYIHENPQFNPAYLKDNEAFTKFREFVLATFPPTKAGWVSSTDIVLSDPKVQKAEKPKVKDVKEIEQSAKKTLEKKAEEPKKAVVQKTDAEAKKVAEPTKADEKKSEVVGKVTEAAEKVVESAKQVVIVVKDEVAAEKAKVEAVVTKAEAAVKAEVAKAEAAVKAEATKAATAIQKKLDDAAAKEKAAIDELNRELETFEEKAKEASAATKNKVVKKARAEAEALSEELDHTILADIKELDAETLRLRVAQLATEMKNRSKWEAVRMLESLKRMEEEVHGQHAELLRQQDIMHKELLARELRLQEEVLTRTARKELDGLREEHDAQLIALVTTQKAQIQAEFDKNLAALKAESEKKIQEQIAQKAREIQAVAQTEQAGRIKELEAIRVELKAVNEMLGRTSDYEAFSHQVHKVSVAALALTNRIEAAAPLHNEIRALRSAGKCDKFIEETIKTLAPLADGAPSVAQLQQRFKQVQKAARQAALVPENSDGLVGHLFANALYFFMIPPGGPIQGDDAEAIFSRADYALRGGDIESALIEMDKLAGLPREVVSDWVAAAKSRLAVEQTAKVVKAHVSLLAASLS</sequence>
<evidence type="ECO:0000313" key="12">
    <source>
        <dbReference type="Proteomes" id="UP000481153"/>
    </source>
</evidence>
<comment type="caution">
    <text evidence="11">The sequence shown here is derived from an EMBL/GenBank/DDBJ whole genome shotgun (WGS) entry which is preliminary data.</text>
</comment>
<dbReference type="Proteomes" id="UP000481153">
    <property type="component" value="Unassembled WGS sequence"/>
</dbReference>
<comment type="similarity">
    <text evidence="2">Belongs to the MICOS complex subunit Mic60 family.</text>
</comment>
<feature type="compositionally biased region" description="Low complexity" evidence="9">
    <location>
        <begin position="22"/>
        <end position="37"/>
    </location>
</feature>
<feature type="transmembrane region" description="Helical" evidence="10">
    <location>
        <begin position="63"/>
        <end position="83"/>
    </location>
</feature>
<keyword evidence="8" id="KW-0175">Coiled coil</keyword>
<evidence type="ECO:0008006" key="13">
    <source>
        <dbReference type="Google" id="ProtNLM"/>
    </source>
</evidence>
<keyword evidence="5 10" id="KW-1133">Transmembrane helix</keyword>
<keyword evidence="3 10" id="KW-0812">Transmembrane</keyword>
<dbReference type="PANTHER" id="PTHR15415">
    <property type="entry name" value="MITOFILIN"/>
    <property type="match status" value="1"/>
</dbReference>
<name>A0A6G0X3I8_9STRA</name>
<keyword evidence="12" id="KW-1185">Reference proteome</keyword>
<gene>
    <name evidence="11" type="ORF">Ae201684_008826</name>
</gene>
<evidence type="ECO:0000313" key="11">
    <source>
        <dbReference type="EMBL" id="KAF0734477.1"/>
    </source>
</evidence>
<keyword evidence="4" id="KW-0999">Mitochondrion inner membrane</keyword>
<accession>A0A6G0X3I8</accession>
<evidence type="ECO:0000256" key="5">
    <source>
        <dbReference type="ARBA" id="ARBA00022989"/>
    </source>
</evidence>
<feature type="compositionally biased region" description="Polar residues" evidence="9">
    <location>
        <begin position="1"/>
        <end position="12"/>
    </location>
</feature>
<feature type="coiled-coil region" evidence="8">
    <location>
        <begin position="244"/>
        <end position="315"/>
    </location>
</feature>
<evidence type="ECO:0000256" key="1">
    <source>
        <dbReference type="ARBA" id="ARBA00004273"/>
    </source>
</evidence>
<organism evidence="11 12">
    <name type="scientific">Aphanomyces euteiches</name>
    <dbReference type="NCBI Taxonomy" id="100861"/>
    <lineage>
        <taxon>Eukaryota</taxon>
        <taxon>Sar</taxon>
        <taxon>Stramenopiles</taxon>
        <taxon>Oomycota</taxon>
        <taxon>Saprolegniomycetes</taxon>
        <taxon>Saprolegniales</taxon>
        <taxon>Verrucalvaceae</taxon>
        <taxon>Aphanomyces</taxon>
    </lineage>
</organism>
<evidence type="ECO:0000256" key="3">
    <source>
        <dbReference type="ARBA" id="ARBA00022692"/>
    </source>
</evidence>
<evidence type="ECO:0000256" key="4">
    <source>
        <dbReference type="ARBA" id="ARBA00022792"/>
    </source>
</evidence>
<keyword evidence="6" id="KW-0496">Mitochondrion</keyword>
<evidence type="ECO:0000256" key="10">
    <source>
        <dbReference type="SAM" id="Phobius"/>
    </source>
</evidence>
<protein>
    <recommendedName>
        <fullName evidence="13">Mitofilin</fullName>
    </recommendedName>
</protein>
<keyword evidence="7 10" id="KW-0472">Membrane</keyword>
<dbReference type="InterPro" id="IPR019133">
    <property type="entry name" value="MIC60"/>
</dbReference>
<evidence type="ECO:0000256" key="2">
    <source>
        <dbReference type="ARBA" id="ARBA00010877"/>
    </source>
</evidence>
<evidence type="ECO:0000256" key="7">
    <source>
        <dbReference type="ARBA" id="ARBA00023136"/>
    </source>
</evidence>
<dbReference type="AlphaFoldDB" id="A0A6G0X3I8"/>